<dbReference type="PROSITE" id="PS00687">
    <property type="entry name" value="ALDEHYDE_DEHYDR_GLU"/>
    <property type="match status" value="1"/>
</dbReference>
<feature type="active site" evidence="11">
    <location>
        <position position="254"/>
    </location>
</feature>
<evidence type="ECO:0000256" key="3">
    <source>
        <dbReference type="ARBA" id="ARBA00022958"/>
    </source>
</evidence>
<gene>
    <name evidence="10 14" type="primary">betB</name>
    <name evidence="14" type="ORF">KYI77_04570</name>
</gene>
<keyword evidence="4 10" id="KW-0560">Oxidoreductase</keyword>
<keyword evidence="10" id="KW-0521">NADP</keyword>
<reference evidence="14" key="1">
    <citation type="submission" date="2021-07" db="EMBL/GenBank/DDBJ databases">
        <authorList>
            <person name="Stanton E."/>
        </authorList>
    </citation>
    <scope>NUCLEOTIDE SEQUENCE</scope>
    <source>
        <strain evidence="14">2021EL-01139</strain>
    </source>
</reference>
<comment type="catalytic activity">
    <reaction evidence="7">
        <text>betaine aldehyde + NADP(+) + H2O = glycine betaine + NADPH + 2 H(+)</text>
        <dbReference type="Rhea" id="RHEA:30067"/>
        <dbReference type="ChEBI" id="CHEBI:15377"/>
        <dbReference type="ChEBI" id="CHEBI:15378"/>
        <dbReference type="ChEBI" id="CHEBI:15710"/>
        <dbReference type="ChEBI" id="CHEBI:17750"/>
        <dbReference type="ChEBI" id="CHEBI:57783"/>
        <dbReference type="ChEBI" id="CHEBI:58349"/>
    </reaction>
    <physiologicalReaction direction="left-to-right" evidence="7">
        <dbReference type="Rhea" id="RHEA:30068"/>
    </physiologicalReaction>
</comment>
<dbReference type="Gene3D" id="3.40.309.10">
    <property type="entry name" value="Aldehyde Dehydrogenase, Chain A, domain 2"/>
    <property type="match status" value="1"/>
</dbReference>
<keyword evidence="5 10" id="KW-0520">NAD</keyword>
<evidence type="ECO:0000256" key="12">
    <source>
        <dbReference type="RuleBase" id="RU003345"/>
    </source>
</evidence>
<dbReference type="CDD" id="cd07090">
    <property type="entry name" value="ALDH_F9_TMBADH"/>
    <property type="match status" value="1"/>
</dbReference>
<evidence type="ECO:0000256" key="5">
    <source>
        <dbReference type="ARBA" id="ARBA00023027"/>
    </source>
</evidence>
<feature type="active site" description="Charge relay system" evidence="10">
    <location>
        <position position="466"/>
    </location>
</feature>
<dbReference type="PROSITE" id="PS00070">
    <property type="entry name" value="ALDEHYDE_DEHYDR_CYS"/>
    <property type="match status" value="1"/>
</dbReference>
<dbReference type="GO" id="GO:0008802">
    <property type="term" value="F:betaine-aldehyde dehydrogenase (NAD+) activity"/>
    <property type="evidence" value="ECO:0007669"/>
    <property type="project" value="UniProtKB-UniRule"/>
</dbReference>
<evidence type="ECO:0000256" key="1">
    <source>
        <dbReference type="ARBA" id="ARBA00009986"/>
    </source>
</evidence>
<dbReference type="InterPro" id="IPR016163">
    <property type="entry name" value="Ald_DH_C"/>
</dbReference>
<comment type="pathway">
    <text evidence="10">Amine and polyamine biosynthesis; betaine biosynthesis via choline pathway; betaine from betaine aldehyde: step 1/1.</text>
</comment>
<feature type="binding site" evidence="10">
    <location>
        <position position="256"/>
    </location>
    <ligand>
        <name>NAD(+)</name>
        <dbReference type="ChEBI" id="CHEBI:57540"/>
    </ligand>
</feature>
<dbReference type="FunFam" id="3.40.309.10:FF:000014">
    <property type="entry name" value="NAD/NADP-dependent betaine aldehyde dehydrogenase"/>
    <property type="match status" value="1"/>
</dbReference>
<keyword evidence="6 10" id="KW-0558">Oxidation</keyword>
<evidence type="ECO:0000256" key="10">
    <source>
        <dbReference type="HAMAP-Rule" id="MF_00804"/>
    </source>
</evidence>
<feature type="binding site" description="covalent" evidence="10">
    <location>
        <position position="288"/>
    </location>
    <ligand>
        <name>NAD(+)</name>
        <dbReference type="ChEBI" id="CHEBI:57540"/>
    </ligand>
</feature>
<dbReference type="InterPro" id="IPR029510">
    <property type="entry name" value="Ald_DH_CS_GLU"/>
</dbReference>
<feature type="binding site" evidence="10">
    <location>
        <position position="389"/>
    </location>
    <ligand>
        <name>NAD(+)</name>
        <dbReference type="ChEBI" id="CHEBI:57540"/>
    </ligand>
</feature>
<dbReference type="InterPro" id="IPR015590">
    <property type="entry name" value="Aldehyde_DH_dom"/>
</dbReference>
<evidence type="ECO:0000313" key="15">
    <source>
        <dbReference type="Proteomes" id="UP001155882"/>
    </source>
</evidence>
<evidence type="ECO:0000256" key="6">
    <source>
        <dbReference type="ARBA" id="ARBA00023097"/>
    </source>
</evidence>
<dbReference type="InterPro" id="IPR016160">
    <property type="entry name" value="Ald_DH_CS_CYS"/>
</dbReference>
<evidence type="ECO:0000256" key="4">
    <source>
        <dbReference type="ARBA" id="ARBA00023002"/>
    </source>
</evidence>
<dbReference type="EMBL" id="JAHWLI010000009">
    <property type="protein sequence ID" value="MBW3115732.1"/>
    <property type="molecule type" value="Genomic_DNA"/>
</dbReference>
<evidence type="ECO:0000313" key="14">
    <source>
        <dbReference type="EMBL" id="MBW3115732.1"/>
    </source>
</evidence>
<feature type="binding site" evidence="10">
    <location>
        <begin position="178"/>
        <end position="181"/>
    </location>
    <ligand>
        <name>NAD(+)</name>
        <dbReference type="ChEBI" id="CHEBI:57540"/>
    </ligand>
</feature>
<dbReference type="GO" id="GO:0019285">
    <property type="term" value="P:glycine betaine biosynthetic process from choline"/>
    <property type="evidence" value="ECO:0007669"/>
    <property type="project" value="UniProtKB-UniRule"/>
</dbReference>
<dbReference type="Proteomes" id="UP001155882">
    <property type="component" value="Unassembled WGS sequence"/>
</dbReference>
<organism evidence="14 15">
    <name type="scientific">Providencia rettgeri</name>
    <dbReference type="NCBI Taxonomy" id="587"/>
    <lineage>
        <taxon>Bacteria</taxon>
        <taxon>Pseudomonadati</taxon>
        <taxon>Pseudomonadota</taxon>
        <taxon>Gammaproteobacteria</taxon>
        <taxon>Enterobacterales</taxon>
        <taxon>Morganellaceae</taxon>
        <taxon>Providencia</taxon>
    </lineage>
</organism>
<dbReference type="GO" id="GO:0046872">
    <property type="term" value="F:metal ion binding"/>
    <property type="evidence" value="ECO:0007669"/>
    <property type="project" value="UniProtKB-KW"/>
</dbReference>
<evidence type="ECO:0000256" key="2">
    <source>
        <dbReference type="ARBA" id="ARBA00022723"/>
    </source>
</evidence>
<evidence type="ECO:0000256" key="11">
    <source>
        <dbReference type="PROSITE-ProRule" id="PRU10007"/>
    </source>
</evidence>
<dbReference type="Gene3D" id="3.40.605.10">
    <property type="entry name" value="Aldehyde Dehydrogenase, Chain A, domain 1"/>
    <property type="match status" value="1"/>
</dbReference>
<protein>
    <recommendedName>
        <fullName evidence="10">Betaine aldehyde dehydrogenase</fullName>
        <shortName evidence="10">BADH</shortName>
        <ecNumber evidence="10">1.2.1.8</ecNumber>
    </recommendedName>
</protein>
<name>A0AAE2ZA45_PRORE</name>
<accession>A0AAE2ZA45</accession>
<dbReference type="FunFam" id="3.40.605.10:FF:000007">
    <property type="entry name" value="NAD/NADP-dependent betaine aldehyde dehydrogenase"/>
    <property type="match status" value="1"/>
</dbReference>
<sequence length="492" mass="53533">MQHPPIHKLYIHGGYVDSSQPECGRFPAINPANGETIADLQSATLEDIQWAVESAKQGQKVWAAMTAMERSRILRRAVDILRERNDELAYLETLDTGKPLSETRYVDIVTGADVLEYYAGLIPMLEGQQIPLRDSSFAYTRREPLGVVAGIGAWNYPIQIALWKSAPALAAGNAMVFKPSEVTSLTALKLAEIYTEAGVPAGVFNVVTGQGGEVGQWLTEHPDIAKVSFTGGIATGKKVMANASASSLKEVTMELGGKSPLIIFDDADLDKAADIAMMANFYSSGQVCTNGTRVFVPESLKSQFENKITERVARIKIGSPVDENTNFGPLVSFAHMENVLRYIELGKQQGARLLCGGERLMDGDFAQGAYVAPTVFTDCHDEMQITQEEIFGPVMSILSYQSEDEVIARANNSVYGLAAGLVTQDLTRAHRVIHQLEAGICWINTWGESPAQMPVGGYKHSGVGRENGVMTLQNYTQVKSIQVELGEFASVF</sequence>
<feature type="active site" description="Charge relay system" evidence="10">
    <location>
        <position position="164"/>
    </location>
</feature>
<dbReference type="EC" id="1.2.1.8" evidence="10"/>
<dbReference type="NCBIfam" id="TIGR01804">
    <property type="entry name" value="BADH"/>
    <property type="match status" value="1"/>
</dbReference>
<proteinExistence type="inferred from homology"/>
<comment type="subunit">
    <text evidence="9 10">Dimer of dimers.</text>
</comment>
<feature type="active site" description="Proton acceptor" evidence="10">
    <location>
        <position position="254"/>
    </location>
</feature>
<keyword evidence="3 10" id="KW-0630">Potassium</keyword>
<comment type="function">
    <text evidence="10">Involved in the biosynthesis of the osmoprotectant glycine betaine. Catalyzes the irreversible oxidation of betaine aldehyde to the corresponding acid.</text>
</comment>
<dbReference type="SUPFAM" id="SSF53720">
    <property type="entry name" value="ALDH-like"/>
    <property type="match status" value="1"/>
</dbReference>
<comment type="caution">
    <text evidence="14">The sequence shown here is derived from an EMBL/GenBank/DDBJ whole genome shotgun (WGS) entry which is preliminary data.</text>
</comment>
<feature type="binding site" evidence="10">
    <location>
        <position position="459"/>
    </location>
    <ligand>
        <name>K(+)</name>
        <dbReference type="ChEBI" id="CHEBI:29103"/>
        <label>2</label>
    </ligand>
</feature>
<dbReference type="InterPro" id="IPR011264">
    <property type="entry name" value="BADH"/>
</dbReference>
<feature type="binding site" evidence="10">
    <location>
        <position position="95"/>
    </location>
    <ligand>
        <name>K(+)</name>
        <dbReference type="ChEBI" id="CHEBI:29103"/>
        <label>1</label>
    </ligand>
</feature>
<feature type="active site" description="Nucleophile" evidence="10">
    <location>
        <position position="288"/>
    </location>
</feature>
<dbReference type="HAMAP" id="MF_00804">
    <property type="entry name" value="BADH"/>
    <property type="match status" value="1"/>
</dbReference>
<feature type="modified residue" description="Cysteine sulfenic acid (-SOH)" evidence="10">
    <location>
        <position position="288"/>
    </location>
</feature>
<comment type="catalytic activity">
    <reaction evidence="8">
        <text>betaine aldehyde + NAD(+) + H2O = glycine betaine + NADH + 2 H(+)</text>
        <dbReference type="Rhea" id="RHEA:15305"/>
        <dbReference type="ChEBI" id="CHEBI:15377"/>
        <dbReference type="ChEBI" id="CHEBI:15378"/>
        <dbReference type="ChEBI" id="CHEBI:15710"/>
        <dbReference type="ChEBI" id="CHEBI:17750"/>
        <dbReference type="ChEBI" id="CHEBI:57540"/>
        <dbReference type="ChEBI" id="CHEBI:57945"/>
        <dbReference type="EC" id="1.2.1.8"/>
    </reaction>
    <physiologicalReaction direction="left-to-right" evidence="8">
        <dbReference type="Rhea" id="RHEA:15306"/>
    </physiologicalReaction>
</comment>
<dbReference type="InterPro" id="IPR016162">
    <property type="entry name" value="Ald_DH_N"/>
</dbReference>
<keyword evidence="2 10" id="KW-0479">Metal-binding</keyword>
<dbReference type="PANTHER" id="PTHR11699">
    <property type="entry name" value="ALDEHYDE DEHYDROGENASE-RELATED"/>
    <property type="match status" value="1"/>
</dbReference>
<dbReference type="RefSeq" id="WP_165880511.1">
    <property type="nucleotide sequence ID" value="NZ_JAAOIA010000029.1"/>
</dbReference>
<feature type="binding site" evidence="10">
    <location>
        <begin position="232"/>
        <end position="235"/>
    </location>
    <ligand>
        <name>NAD(+)</name>
        <dbReference type="ChEBI" id="CHEBI:57540"/>
    </ligand>
</feature>
<dbReference type="Pfam" id="PF00171">
    <property type="entry name" value="Aldedh"/>
    <property type="match status" value="1"/>
</dbReference>
<evidence type="ECO:0000256" key="7">
    <source>
        <dbReference type="ARBA" id="ARBA00051919"/>
    </source>
</evidence>
<feature type="binding site" evidence="10">
    <location>
        <position position="29"/>
    </location>
    <ligand>
        <name>K(+)</name>
        <dbReference type="ChEBI" id="CHEBI:29103"/>
        <label>1</label>
    </ligand>
</feature>
<feature type="binding site" evidence="10">
    <location>
        <position position="248"/>
    </location>
    <ligand>
        <name>K(+)</name>
        <dbReference type="ChEBI" id="CHEBI:29103"/>
        <label>2</label>
    </ligand>
</feature>
<comment type="cofactor">
    <cofactor evidence="10">
        <name>K(+)</name>
        <dbReference type="ChEBI" id="CHEBI:29103"/>
    </cofactor>
    <text evidence="10">Binds 2 potassium ions per subunit.</text>
</comment>
<dbReference type="InterPro" id="IPR016161">
    <property type="entry name" value="Ald_DH/histidinol_DH"/>
</dbReference>
<feature type="site" description="Seems to be a necessary countercharge to the potassium cations" evidence="10">
    <location>
        <position position="250"/>
    </location>
</feature>
<feature type="binding site" evidence="10">
    <location>
        <position position="462"/>
    </location>
    <ligand>
        <name>K(+)</name>
        <dbReference type="ChEBI" id="CHEBI:29103"/>
        <label>2</label>
    </ligand>
</feature>
<evidence type="ECO:0000256" key="8">
    <source>
        <dbReference type="ARBA" id="ARBA00052192"/>
    </source>
</evidence>
<comment type="similarity">
    <text evidence="1 10 12">Belongs to the aldehyde dehydrogenase family.</text>
</comment>
<dbReference type="NCBIfam" id="NF009725">
    <property type="entry name" value="PRK13252.1"/>
    <property type="match status" value="1"/>
</dbReference>
<evidence type="ECO:0000259" key="13">
    <source>
        <dbReference type="Pfam" id="PF00171"/>
    </source>
</evidence>
<feature type="domain" description="Aldehyde dehydrogenase" evidence="13">
    <location>
        <begin position="24"/>
        <end position="481"/>
    </location>
</feature>
<feature type="binding site" evidence="10">
    <location>
        <begin position="152"/>
        <end position="154"/>
    </location>
    <ligand>
        <name>NAD(+)</name>
        <dbReference type="ChEBI" id="CHEBI:57540"/>
    </ligand>
</feature>
<comment type="caution">
    <text evidence="10">Lacks conserved residue(s) required for the propagation of feature annotation.</text>
</comment>
<evidence type="ECO:0000256" key="9">
    <source>
        <dbReference type="ARBA" id="ARBA00065931"/>
    </source>
</evidence>
<dbReference type="AlphaFoldDB" id="A0AAE2ZA45"/>